<dbReference type="Pfam" id="PF07355">
    <property type="entry name" value="GRDB"/>
    <property type="match status" value="1"/>
</dbReference>
<evidence type="ECO:0000256" key="1">
    <source>
        <dbReference type="ARBA" id="ARBA00023002"/>
    </source>
</evidence>
<sequence length="153" mass="16991">MVHLRELPEQLREALVNQKLPDFGDTPWVNPKPLNECRVALVSTAGLHRREDTSFALGAGDYRIIPDDYDMNNLVMGHLSTNFDRSGFYQDLNTSFPIDRLRELAEEGAIGSVANRHFSFMGATPPTVMEPVARDLADVLKGDNVDAVVLVPV</sequence>
<dbReference type="GO" id="GO:0050485">
    <property type="term" value="F:oxidoreductase activity, acting on X-H and Y-H to form an X-Y bond, with a disulfide as acceptor"/>
    <property type="evidence" value="ECO:0007669"/>
    <property type="project" value="InterPro"/>
</dbReference>
<dbReference type="InterPro" id="IPR010187">
    <property type="entry name" value="Various_sel_PB"/>
</dbReference>
<organism evidence="2">
    <name type="scientific">marine metagenome</name>
    <dbReference type="NCBI Taxonomy" id="408172"/>
    <lineage>
        <taxon>unclassified sequences</taxon>
        <taxon>metagenomes</taxon>
        <taxon>ecological metagenomes</taxon>
    </lineage>
</organism>
<keyword evidence="1" id="KW-0560">Oxidoreductase</keyword>
<evidence type="ECO:0000313" key="2">
    <source>
        <dbReference type="EMBL" id="SVB61998.1"/>
    </source>
</evidence>
<protein>
    <recommendedName>
        <fullName evidence="3">Selenoprotein B glycine/betaine/sarcosine/D-proline reductase</fullName>
    </recommendedName>
</protein>
<dbReference type="AlphaFoldDB" id="A0A382FFY2"/>
<name>A0A382FFY2_9ZZZZ</name>
<gene>
    <name evidence="2" type="ORF">METZ01_LOCUS214852</name>
</gene>
<proteinExistence type="predicted"/>
<reference evidence="2" key="1">
    <citation type="submission" date="2018-05" db="EMBL/GenBank/DDBJ databases">
        <authorList>
            <person name="Lanie J.A."/>
            <person name="Ng W.-L."/>
            <person name="Kazmierczak K.M."/>
            <person name="Andrzejewski T.M."/>
            <person name="Davidsen T.M."/>
            <person name="Wayne K.J."/>
            <person name="Tettelin H."/>
            <person name="Glass J.I."/>
            <person name="Rusch D."/>
            <person name="Podicherti R."/>
            <person name="Tsui H.-C.T."/>
            <person name="Winkler M.E."/>
        </authorList>
    </citation>
    <scope>NUCLEOTIDE SEQUENCE</scope>
</reference>
<dbReference type="EMBL" id="UINC01049796">
    <property type="protein sequence ID" value="SVB61998.1"/>
    <property type="molecule type" value="Genomic_DNA"/>
</dbReference>
<accession>A0A382FFY2</accession>
<evidence type="ECO:0008006" key="3">
    <source>
        <dbReference type="Google" id="ProtNLM"/>
    </source>
</evidence>